<sequence length="114" mass="12437">MGSNVHQMAPAAILRRSLNTEESHQEDEAPPLLVDPTRNTLQTPEGYPHQATQATTSSHAPRTMNVAMPVAPPQGMAPRPPRITRGKELRRARPMAQWGSLTSHDSPKGSRTDA</sequence>
<dbReference type="Proteomes" id="UP000325577">
    <property type="component" value="Linkage Group LG19"/>
</dbReference>
<reference evidence="2 3" key="1">
    <citation type="submission" date="2019-09" db="EMBL/GenBank/DDBJ databases">
        <title>A chromosome-level genome assembly of the Chinese tupelo Nyssa sinensis.</title>
        <authorList>
            <person name="Yang X."/>
            <person name="Kang M."/>
            <person name="Yang Y."/>
            <person name="Xiong H."/>
            <person name="Wang M."/>
            <person name="Zhang Z."/>
            <person name="Wang Z."/>
            <person name="Wu H."/>
            <person name="Ma T."/>
            <person name="Liu J."/>
            <person name="Xi Z."/>
        </authorList>
    </citation>
    <scope>NUCLEOTIDE SEQUENCE [LARGE SCALE GENOMIC DNA]</scope>
    <source>
        <strain evidence="2">J267</strain>
        <tissue evidence="2">Leaf</tissue>
    </source>
</reference>
<feature type="region of interest" description="Disordered" evidence="1">
    <location>
        <begin position="1"/>
        <end position="114"/>
    </location>
</feature>
<protein>
    <submittedName>
        <fullName evidence="2">Uncharacterized protein</fullName>
    </submittedName>
</protein>
<evidence type="ECO:0000313" key="2">
    <source>
        <dbReference type="EMBL" id="KAA8532356.1"/>
    </source>
</evidence>
<dbReference type="EMBL" id="CM018042">
    <property type="protein sequence ID" value="KAA8532356.1"/>
    <property type="molecule type" value="Genomic_DNA"/>
</dbReference>
<feature type="compositionally biased region" description="Polar residues" evidence="1">
    <location>
        <begin position="50"/>
        <end position="60"/>
    </location>
</feature>
<gene>
    <name evidence="2" type="ORF">F0562_032390</name>
</gene>
<keyword evidence="3" id="KW-1185">Reference proteome</keyword>
<dbReference type="AlphaFoldDB" id="A0A5J5ARB4"/>
<organism evidence="2 3">
    <name type="scientific">Nyssa sinensis</name>
    <dbReference type="NCBI Taxonomy" id="561372"/>
    <lineage>
        <taxon>Eukaryota</taxon>
        <taxon>Viridiplantae</taxon>
        <taxon>Streptophyta</taxon>
        <taxon>Embryophyta</taxon>
        <taxon>Tracheophyta</taxon>
        <taxon>Spermatophyta</taxon>
        <taxon>Magnoliopsida</taxon>
        <taxon>eudicotyledons</taxon>
        <taxon>Gunneridae</taxon>
        <taxon>Pentapetalae</taxon>
        <taxon>asterids</taxon>
        <taxon>Cornales</taxon>
        <taxon>Nyssaceae</taxon>
        <taxon>Nyssa</taxon>
    </lineage>
</organism>
<accession>A0A5J5ARB4</accession>
<evidence type="ECO:0000313" key="3">
    <source>
        <dbReference type="Proteomes" id="UP000325577"/>
    </source>
</evidence>
<feature type="compositionally biased region" description="Basic and acidic residues" evidence="1">
    <location>
        <begin position="18"/>
        <end position="27"/>
    </location>
</feature>
<feature type="compositionally biased region" description="Basic and acidic residues" evidence="1">
    <location>
        <begin position="105"/>
        <end position="114"/>
    </location>
</feature>
<evidence type="ECO:0000256" key="1">
    <source>
        <dbReference type="SAM" id="MobiDB-lite"/>
    </source>
</evidence>
<proteinExistence type="predicted"/>
<name>A0A5J5ARB4_9ASTE</name>